<dbReference type="AlphaFoldDB" id="A0A8J6DYW2"/>
<dbReference type="Proteomes" id="UP000717585">
    <property type="component" value="Unassembled WGS sequence"/>
</dbReference>
<feature type="compositionally biased region" description="Basic and acidic residues" evidence="1">
    <location>
        <begin position="155"/>
        <end position="164"/>
    </location>
</feature>
<gene>
    <name evidence="2" type="ORF">J8273_5852</name>
</gene>
<proteinExistence type="predicted"/>
<evidence type="ECO:0000313" key="2">
    <source>
        <dbReference type="EMBL" id="KAG9392814.1"/>
    </source>
</evidence>
<reference evidence="2" key="1">
    <citation type="submission" date="2021-05" db="EMBL/GenBank/DDBJ databases">
        <title>A free-living protist that lacks canonical eukaryotic 1 DNA replication and segregation systems.</title>
        <authorList>
            <person name="Salas-Leiva D.E."/>
            <person name="Tromer E.C."/>
            <person name="Curtis B.A."/>
            <person name="Jerlstrom-Hultqvist J."/>
            <person name="Kolisko M."/>
            <person name="Yi Z."/>
            <person name="Salas-Leiva J.S."/>
            <person name="Gallot-Lavallee L."/>
            <person name="Kops G.J.P.L."/>
            <person name="Archibald J.M."/>
            <person name="Simpson A.G.B."/>
            <person name="Roger A.J."/>
        </authorList>
    </citation>
    <scope>NUCLEOTIDE SEQUENCE</scope>
    <source>
        <strain evidence="2">BICM</strain>
    </source>
</reference>
<feature type="compositionally biased region" description="Low complexity" evidence="1">
    <location>
        <begin position="32"/>
        <end position="42"/>
    </location>
</feature>
<evidence type="ECO:0000256" key="1">
    <source>
        <dbReference type="SAM" id="MobiDB-lite"/>
    </source>
</evidence>
<feature type="compositionally biased region" description="Polar residues" evidence="1">
    <location>
        <begin position="121"/>
        <end position="134"/>
    </location>
</feature>
<comment type="caution">
    <text evidence="2">The sequence shown here is derived from an EMBL/GenBank/DDBJ whole genome shotgun (WGS) entry which is preliminary data.</text>
</comment>
<dbReference type="EMBL" id="JAHDYR010000032">
    <property type="protein sequence ID" value="KAG9392814.1"/>
    <property type="molecule type" value="Genomic_DNA"/>
</dbReference>
<feature type="region of interest" description="Disordered" evidence="1">
    <location>
        <begin position="186"/>
        <end position="209"/>
    </location>
</feature>
<sequence>MNLRFIMGEKVACPRGPQGPKPPKAAQTRVQSAGGAAASAPPTRAISVVLAPPPCRQANPPVTARPRHGRKHVATPTRLASKPASGKSARKVKQVGARPAKNPARRPPRSRAAIPEPEISPSGTADNQVGSSDTAMVADESPGMCVPLLGGASPSDDRTSRESEMNGSANTRGDCAFEAVGRLIAGKTLDPHPDVVDNLSRVDGSNAVR</sequence>
<accession>A0A8J6DYW2</accession>
<evidence type="ECO:0000313" key="3">
    <source>
        <dbReference type="Proteomes" id="UP000717585"/>
    </source>
</evidence>
<organism evidence="2 3">
    <name type="scientific">Carpediemonas membranifera</name>
    <dbReference type="NCBI Taxonomy" id="201153"/>
    <lineage>
        <taxon>Eukaryota</taxon>
        <taxon>Metamonada</taxon>
        <taxon>Carpediemonas-like organisms</taxon>
        <taxon>Carpediemonas</taxon>
    </lineage>
</organism>
<name>A0A8J6DYW2_9EUKA</name>
<keyword evidence="3" id="KW-1185">Reference proteome</keyword>
<feature type="region of interest" description="Disordered" evidence="1">
    <location>
        <begin position="1"/>
        <end position="172"/>
    </location>
</feature>
<protein>
    <submittedName>
        <fullName evidence="2">Uncharacterized protein</fullName>
    </submittedName>
</protein>